<accession>A0A4R0MT78</accession>
<dbReference type="AlphaFoldDB" id="A0A4R0MT78"/>
<dbReference type="InterPro" id="IPR011990">
    <property type="entry name" value="TPR-like_helical_dom_sf"/>
</dbReference>
<evidence type="ECO:0000313" key="2">
    <source>
        <dbReference type="EMBL" id="TCC90261.1"/>
    </source>
</evidence>
<proteinExistence type="predicted"/>
<dbReference type="EMBL" id="SJSK01000003">
    <property type="protein sequence ID" value="TCC90261.1"/>
    <property type="molecule type" value="Genomic_DNA"/>
</dbReference>
<sequence length="362" mass="40187">MKKLLLSILFVGVALLANAQKSEIAEAKKAWDLFTLVSGGKQPFDKTMASLNKGLGHTDLAIANEKSKVLPDAWSYRALFASAIALTDSVNAENSLAKQKIAEEAIEKAKSLDAKSSEKDNLATAQLNIRNAISGRAVRAYYKKDYAIALAMFNQLIALNPNDTSMYVNAAVTAKLAKDYPQAIEKYKKIISLNVPQVKDFYSEAITTNLEFVKDTTAALALLKEASAKYPDDAAFIGVETDIYIVRGDIVKSQEMLNKLIARDPKKPIYHHLMGDTYYKQALEIQAQKNKLDQKKIKELDALTAKMTKLIDEALPHYKKATELDTNYVPSLESLKQIYGFKNDAKNFDDVKKRLDAIPAKN</sequence>
<name>A0A4R0MT78_9SPHI</name>
<keyword evidence="1" id="KW-0732">Signal</keyword>
<dbReference type="Pfam" id="PF14559">
    <property type="entry name" value="TPR_19"/>
    <property type="match status" value="1"/>
</dbReference>
<dbReference type="RefSeq" id="WP_131553663.1">
    <property type="nucleotide sequence ID" value="NZ_SJSK01000003.1"/>
</dbReference>
<protein>
    <submittedName>
        <fullName evidence="2">Tetratricopeptide repeat protein</fullName>
    </submittedName>
</protein>
<feature type="chain" id="PRO_5020370949" evidence="1">
    <location>
        <begin position="20"/>
        <end position="362"/>
    </location>
</feature>
<gene>
    <name evidence="2" type="ORF">EZ428_13355</name>
</gene>
<dbReference type="SUPFAM" id="SSF48452">
    <property type="entry name" value="TPR-like"/>
    <property type="match status" value="1"/>
</dbReference>
<reference evidence="2 3" key="1">
    <citation type="submission" date="2019-02" db="EMBL/GenBank/DDBJ databases">
        <title>Pedobacter sp. RP-1-13 sp. nov., isolated from Arctic soil.</title>
        <authorList>
            <person name="Dahal R.H."/>
        </authorList>
    </citation>
    <scope>NUCLEOTIDE SEQUENCE [LARGE SCALE GENOMIC DNA]</scope>
    <source>
        <strain evidence="2 3">RP-1-13</strain>
    </source>
</reference>
<dbReference type="OrthoDB" id="739506at2"/>
<keyword evidence="3" id="KW-1185">Reference proteome</keyword>
<comment type="caution">
    <text evidence="2">The sequence shown here is derived from an EMBL/GenBank/DDBJ whole genome shotgun (WGS) entry which is preliminary data.</text>
</comment>
<dbReference type="Gene3D" id="1.25.40.10">
    <property type="entry name" value="Tetratricopeptide repeat domain"/>
    <property type="match status" value="2"/>
</dbReference>
<evidence type="ECO:0000256" key="1">
    <source>
        <dbReference type="SAM" id="SignalP"/>
    </source>
</evidence>
<dbReference type="Proteomes" id="UP000292884">
    <property type="component" value="Unassembled WGS sequence"/>
</dbReference>
<evidence type="ECO:0000313" key="3">
    <source>
        <dbReference type="Proteomes" id="UP000292884"/>
    </source>
</evidence>
<organism evidence="2 3">
    <name type="scientific">Pedobacter frigiditerrae</name>
    <dbReference type="NCBI Taxonomy" id="2530452"/>
    <lineage>
        <taxon>Bacteria</taxon>
        <taxon>Pseudomonadati</taxon>
        <taxon>Bacteroidota</taxon>
        <taxon>Sphingobacteriia</taxon>
        <taxon>Sphingobacteriales</taxon>
        <taxon>Sphingobacteriaceae</taxon>
        <taxon>Pedobacter</taxon>
    </lineage>
</organism>
<feature type="signal peptide" evidence="1">
    <location>
        <begin position="1"/>
        <end position="19"/>
    </location>
</feature>